<dbReference type="Proteomes" id="UP000887574">
    <property type="component" value="Unplaced"/>
</dbReference>
<evidence type="ECO:0000259" key="1">
    <source>
        <dbReference type="PROSITE" id="PS50235"/>
    </source>
</evidence>
<dbReference type="InterPro" id="IPR028889">
    <property type="entry name" value="USP"/>
</dbReference>
<proteinExistence type="predicted"/>
<name>A0A915EI19_9BILA</name>
<accession>A0A915EI19</accession>
<dbReference type="Gene3D" id="3.90.70.10">
    <property type="entry name" value="Cysteine proteinases"/>
    <property type="match status" value="1"/>
</dbReference>
<dbReference type="InterPro" id="IPR038765">
    <property type="entry name" value="Papain-like_cys_pep_sf"/>
</dbReference>
<evidence type="ECO:0000313" key="3">
    <source>
        <dbReference type="WBParaSite" id="jg612"/>
    </source>
</evidence>
<reference evidence="3" key="1">
    <citation type="submission" date="2022-11" db="UniProtKB">
        <authorList>
            <consortium name="WormBaseParasite"/>
        </authorList>
    </citation>
    <scope>IDENTIFICATION</scope>
</reference>
<dbReference type="WBParaSite" id="jg612">
    <property type="protein sequence ID" value="jg612"/>
    <property type="gene ID" value="jg612"/>
</dbReference>
<dbReference type="SUPFAM" id="SSF54001">
    <property type="entry name" value="Cysteine proteinases"/>
    <property type="match status" value="1"/>
</dbReference>
<protein>
    <submittedName>
        <fullName evidence="3">USP domain-containing protein</fullName>
    </submittedName>
</protein>
<dbReference type="AlphaFoldDB" id="A0A915EI19"/>
<evidence type="ECO:0000313" key="2">
    <source>
        <dbReference type="Proteomes" id="UP000887574"/>
    </source>
</evidence>
<keyword evidence="2" id="KW-1185">Reference proteome</keyword>
<dbReference type="PROSITE" id="PS50235">
    <property type="entry name" value="USP_3"/>
    <property type="match status" value="1"/>
</dbReference>
<organism evidence="2 3">
    <name type="scientific">Ditylenchus dipsaci</name>
    <dbReference type="NCBI Taxonomy" id="166011"/>
    <lineage>
        <taxon>Eukaryota</taxon>
        <taxon>Metazoa</taxon>
        <taxon>Ecdysozoa</taxon>
        <taxon>Nematoda</taxon>
        <taxon>Chromadorea</taxon>
        <taxon>Rhabditida</taxon>
        <taxon>Tylenchina</taxon>
        <taxon>Tylenchomorpha</taxon>
        <taxon>Sphaerularioidea</taxon>
        <taxon>Anguinidae</taxon>
        <taxon>Anguininae</taxon>
        <taxon>Ditylenchus</taxon>
    </lineage>
</organism>
<feature type="domain" description="USP" evidence="1">
    <location>
        <begin position="1"/>
        <end position="74"/>
    </location>
</feature>
<sequence length="74" mass="8498">MMDVFVKNEAMEGTTKRFALSISTLVVNHDGESKQWTLHIFCEKPVEGQWLKFDDEQCTWVDSSNVVTSKAFIL</sequence>